<dbReference type="InterPro" id="IPR017423">
    <property type="entry name" value="TRM6"/>
</dbReference>
<evidence type="ECO:0000256" key="6">
    <source>
        <dbReference type="ARBA" id="ARBA00032319"/>
    </source>
</evidence>
<keyword evidence="4" id="KW-0819">tRNA processing</keyword>
<feature type="compositionally biased region" description="Low complexity" evidence="7">
    <location>
        <begin position="285"/>
        <end position="296"/>
    </location>
</feature>
<feature type="region of interest" description="Disordered" evidence="7">
    <location>
        <begin position="462"/>
        <end position="543"/>
    </location>
</feature>
<keyword evidence="5" id="KW-0539">Nucleus</keyword>
<keyword evidence="9" id="KW-1185">Reference proteome</keyword>
<dbReference type="PANTHER" id="PTHR12945:SF0">
    <property type="entry name" value="TRNA (ADENINE(58)-N(1))-METHYLTRANSFERASE NON-CATALYTIC SUBUNIT TRM6"/>
    <property type="match status" value="1"/>
</dbReference>
<feature type="region of interest" description="Disordered" evidence="7">
    <location>
        <begin position="273"/>
        <end position="333"/>
    </location>
</feature>
<dbReference type="Pfam" id="PF04189">
    <property type="entry name" value="Gcd10p"/>
    <property type="match status" value="1"/>
</dbReference>
<dbReference type="EMBL" id="PJQD01000011">
    <property type="protein sequence ID" value="POY75825.1"/>
    <property type="molecule type" value="Genomic_DNA"/>
</dbReference>
<dbReference type="STRING" id="741276.A0A2S5BGD3"/>
<dbReference type="AlphaFoldDB" id="A0A2S5BGD3"/>
<accession>A0A2S5BGD3</accession>
<feature type="region of interest" description="Disordered" evidence="7">
    <location>
        <begin position="1"/>
        <end position="27"/>
    </location>
</feature>
<dbReference type="Proteomes" id="UP000237144">
    <property type="component" value="Unassembled WGS sequence"/>
</dbReference>
<comment type="subcellular location">
    <subcellularLocation>
        <location evidence="1">Nucleus</location>
    </subcellularLocation>
</comment>
<organism evidence="8 9">
    <name type="scientific">Rhodotorula taiwanensis</name>
    <dbReference type="NCBI Taxonomy" id="741276"/>
    <lineage>
        <taxon>Eukaryota</taxon>
        <taxon>Fungi</taxon>
        <taxon>Dikarya</taxon>
        <taxon>Basidiomycota</taxon>
        <taxon>Pucciniomycotina</taxon>
        <taxon>Microbotryomycetes</taxon>
        <taxon>Sporidiobolales</taxon>
        <taxon>Sporidiobolaceae</taxon>
        <taxon>Rhodotorula</taxon>
    </lineage>
</organism>
<dbReference type="GO" id="GO:0031515">
    <property type="term" value="C:tRNA (m1A) methyltransferase complex"/>
    <property type="evidence" value="ECO:0007669"/>
    <property type="project" value="InterPro"/>
</dbReference>
<feature type="compositionally biased region" description="Low complexity" evidence="7">
    <location>
        <begin position="303"/>
        <end position="312"/>
    </location>
</feature>
<dbReference type="OrthoDB" id="10254665at2759"/>
<evidence type="ECO:0000256" key="2">
    <source>
        <dbReference type="ARBA" id="ARBA00008320"/>
    </source>
</evidence>
<evidence type="ECO:0000313" key="9">
    <source>
        <dbReference type="Proteomes" id="UP000237144"/>
    </source>
</evidence>
<reference evidence="8 9" key="1">
    <citation type="journal article" date="2018" name="Front. Microbiol.">
        <title>Prospects for Fungal Bioremediation of Acidic Radioactive Waste Sites: Characterization and Genome Sequence of Rhodotorula taiwanensis MD1149.</title>
        <authorList>
            <person name="Tkavc R."/>
            <person name="Matrosova V.Y."/>
            <person name="Grichenko O.E."/>
            <person name="Gostincar C."/>
            <person name="Volpe R.P."/>
            <person name="Klimenkova P."/>
            <person name="Gaidamakova E.K."/>
            <person name="Zhou C.E."/>
            <person name="Stewart B.J."/>
            <person name="Lyman M.G."/>
            <person name="Malfatti S.A."/>
            <person name="Rubinfeld B."/>
            <person name="Courtot M."/>
            <person name="Singh J."/>
            <person name="Dalgard C.L."/>
            <person name="Hamilton T."/>
            <person name="Frey K.G."/>
            <person name="Gunde-Cimerman N."/>
            <person name="Dugan L."/>
            <person name="Daly M.J."/>
        </authorList>
    </citation>
    <scope>NUCLEOTIDE SEQUENCE [LARGE SCALE GENOMIC DNA]</scope>
    <source>
        <strain evidence="8 9">MD1149</strain>
    </source>
</reference>
<protein>
    <recommendedName>
        <fullName evidence="3">tRNA (adenine(58)-N(1))-methyltransferase non-catalytic subunit TRM6</fullName>
    </recommendedName>
    <alternativeName>
        <fullName evidence="6">tRNA(m1A58)-methyltransferase subunit TRM6</fullName>
    </alternativeName>
</protein>
<evidence type="ECO:0000256" key="5">
    <source>
        <dbReference type="ARBA" id="ARBA00023242"/>
    </source>
</evidence>
<comment type="similarity">
    <text evidence="2">Belongs to the TRM6/GCD10 family.</text>
</comment>
<proteinExistence type="inferred from homology"/>
<comment type="caution">
    <text evidence="8">The sequence shown here is derived from an EMBL/GenBank/DDBJ whole genome shotgun (WGS) entry which is preliminary data.</text>
</comment>
<feature type="compositionally biased region" description="Basic and acidic residues" evidence="7">
    <location>
        <begin position="320"/>
        <end position="333"/>
    </location>
</feature>
<feature type="compositionally biased region" description="Low complexity" evidence="7">
    <location>
        <begin position="468"/>
        <end position="485"/>
    </location>
</feature>
<dbReference type="GO" id="GO:0030488">
    <property type="term" value="P:tRNA methylation"/>
    <property type="evidence" value="ECO:0007669"/>
    <property type="project" value="InterPro"/>
</dbReference>
<sequence>MTDKGATTSATAGPSAPATAAASSNSSRSTIRLHDNVLLKLPSGVLKPVKVTPNGTVSLGKYGSFKSHLLVGNPYGHTYEVDSDQKIHPIQVTLNDVEETEANNQLIMSTGAQSLTFDDIQALKESGLTGREIIQKQIDEHKAFELKTEYSKDKYLKRKQAKYLQLFTPLEPTVHQIAEYHFDRQPSKTRELRPDTLANLLAMANVRPGSRLLVVEDLGGMVVAAAVERMAGQGRIMVVNDADSPPDLHVLDSFNFSPADLAPIASLHWAATQPDWSPPDLPLGETPAETDPPAAAEADESAAEATATTAPTGPKPPRRNNRESMKLKKRRATFEKAREARDDFFRGEFDGSDGLLSGYSVIIASEYEPYSIIERLLPRIAGSAPVLVFSHHMQVLHPALQSLRSHNSFVAPTIHEPFLRRYQVLPGRTHPEMQGMASGGLILSCIRVLENDEAQAVNVAKRGKKRAAAPTTAAATTSAVVAAGGPSEDKKAAAPVQANEGGEPAQKKVKVEADGQTSSGRRIPDVEGAADGMQIDGGGIEAP</sequence>
<dbReference type="PANTHER" id="PTHR12945">
    <property type="entry name" value="TRANSLATION INITIATION FACTOR EIF3-RELATED"/>
    <property type="match status" value="1"/>
</dbReference>
<dbReference type="GO" id="GO:0005634">
    <property type="term" value="C:nucleus"/>
    <property type="evidence" value="ECO:0007669"/>
    <property type="project" value="UniProtKB-SubCell"/>
</dbReference>
<evidence type="ECO:0000256" key="3">
    <source>
        <dbReference type="ARBA" id="ARBA00021704"/>
    </source>
</evidence>
<evidence type="ECO:0000256" key="4">
    <source>
        <dbReference type="ARBA" id="ARBA00022694"/>
    </source>
</evidence>
<evidence type="ECO:0000256" key="1">
    <source>
        <dbReference type="ARBA" id="ARBA00004123"/>
    </source>
</evidence>
<gene>
    <name evidence="8" type="ORF">BMF94_1138</name>
</gene>
<evidence type="ECO:0000256" key="7">
    <source>
        <dbReference type="SAM" id="MobiDB-lite"/>
    </source>
</evidence>
<dbReference type="Gene3D" id="3.10.330.20">
    <property type="match status" value="1"/>
</dbReference>
<name>A0A2S5BGD3_9BASI</name>
<evidence type="ECO:0000313" key="8">
    <source>
        <dbReference type="EMBL" id="POY75825.1"/>
    </source>
</evidence>